<feature type="chain" id="PRO_5045838186" description="Lipoprotein" evidence="1">
    <location>
        <begin position="30"/>
        <end position="152"/>
    </location>
</feature>
<keyword evidence="3" id="KW-1185">Reference proteome</keyword>
<accession>A0ABS9ZC23</accession>
<sequence>MTFAQVEKFPKIAPLALALALPLALGACASAPPSGPTVSAIAGPNVSNRKFARDDSACRARAYAATVKAATIAGQFGLQDQYNSVYSNCMLDRGYTISETVTRYYYNPGPGFYGPDPFFYGGPVYYGWGWRGGWAGAWNGGGAWGHGWARRW</sequence>
<evidence type="ECO:0000313" key="3">
    <source>
        <dbReference type="Proteomes" id="UP001139104"/>
    </source>
</evidence>
<organism evidence="2 3">
    <name type="scientific">Candidatus Rhodoblastus alkanivorans</name>
    <dbReference type="NCBI Taxonomy" id="2954117"/>
    <lineage>
        <taxon>Bacteria</taxon>
        <taxon>Pseudomonadati</taxon>
        <taxon>Pseudomonadota</taxon>
        <taxon>Alphaproteobacteria</taxon>
        <taxon>Hyphomicrobiales</taxon>
        <taxon>Rhodoblastaceae</taxon>
        <taxon>Rhodoblastus</taxon>
    </lineage>
</organism>
<protein>
    <recommendedName>
        <fullName evidence="4">Lipoprotein</fullName>
    </recommendedName>
</protein>
<dbReference type="EMBL" id="JAIVFP010000001">
    <property type="protein sequence ID" value="MCI4684172.1"/>
    <property type="molecule type" value="Genomic_DNA"/>
</dbReference>
<comment type="caution">
    <text evidence="2">The sequence shown here is derived from an EMBL/GenBank/DDBJ whole genome shotgun (WGS) entry which is preliminary data.</text>
</comment>
<keyword evidence="1" id="KW-0732">Signal</keyword>
<evidence type="ECO:0008006" key="4">
    <source>
        <dbReference type="Google" id="ProtNLM"/>
    </source>
</evidence>
<evidence type="ECO:0000256" key="1">
    <source>
        <dbReference type="SAM" id="SignalP"/>
    </source>
</evidence>
<gene>
    <name evidence="2" type="ORF">K2U94_15620</name>
</gene>
<dbReference type="RefSeq" id="WP_243068080.1">
    <property type="nucleotide sequence ID" value="NZ_JAIVFK010000015.1"/>
</dbReference>
<name>A0ABS9ZC23_9HYPH</name>
<evidence type="ECO:0000313" key="2">
    <source>
        <dbReference type="EMBL" id="MCI4684172.1"/>
    </source>
</evidence>
<reference evidence="2" key="1">
    <citation type="journal article" date="2022" name="ISME J.">
        <title>Identification of active gaseous-alkane degraders at natural gas seeps.</title>
        <authorList>
            <person name="Farhan Ul Haque M."/>
            <person name="Hernandez M."/>
            <person name="Crombie A.T."/>
            <person name="Murrell J.C."/>
        </authorList>
    </citation>
    <scope>NUCLEOTIDE SEQUENCE</scope>
    <source>
        <strain evidence="2">PC2</strain>
    </source>
</reference>
<feature type="signal peptide" evidence="1">
    <location>
        <begin position="1"/>
        <end position="29"/>
    </location>
</feature>
<proteinExistence type="predicted"/>
<dbReference type="Proteomes" id="UP001139104">
    <property type="component" value="Unassembled WGS sequence"/>
</dbReference>